<organism evidence="2 3">
    <name type="scientific">Clathrus columnatus</name>
    <dbReference type="NCBI Taxonomy" id="1419009"/>
    <lineage>
        <taxon>Eukaryota</taxon>
        <taxon>Fungi</taxon>
        <taxon>Dikarya</taxon>
        <taxon>Basidiomycota</taxon>
        <taxon>Agaricomycotina</taxon>
        <taxon>Agaricomycetes</taxon>
        <taxon>Phallomycetidae</taxon>
        <taxon>Phallales</taxon>
        <taxon>Clathraceae</taxon>
        <taxon>Clathrus</taxon>
    </lineage>
</organism>
<dbReference type="AlphaFoldDB" id="A0AAV5AK21"/>
<evidence type="ECO:0000313" key="2">
    <source>
        <dbReference type="EMBL" id="GJJ13448.1"/>
    </source>
</evidence>
<reference evidence="2" key="1">
    <citation type="submission" date="2021-10" db="EMBL/GenBank/DDBJ databases">
        <title>De novo Genome Assembly of Clathrus columnatus (Basidiomycota, Fungi) Using Illumina and Nanopore Sequence Data.</title>
        <authorList>
            <person name="Ogiso-Tanaka E."/>
            <person name="Itagaki H."/>
            <person name="Hosoya T."/>
            <person name="Hosaka K."/>
        </authorList>
    </citation>
    <scope>NUCLEOTIDE SEQUENCE</scope>
    <source>
        <strain evidence="2">MO-923</strain>
    </source>
</reference>
<name>A0AAV5AK21_9AGAM</name>
<evidence type="ECO:0000313" key="3">
    <source>
        <dbReference type="Proteomes" id="UP001050691"/>
    </source>
</evidence>
<dbReference type="EMBL" id="BPWL01000008">
    <property type="protein sequence ID" value="GJJ13448.1"/>
    <property type="molecule type" value="Genomic_DNA"/>
</dbReference>
<feature type="region of interest" description="Disordered" evidence="1">
    <location>
        <begin position="214"/>
        <end position="262"/>
    </location>
</feature>
<dbReference type="Proteomes" id="UP001050691">
    <property type="component" value="Unassembled WGS sequence"/>
</dbReference>
<proteinExistence type="predicted"/>
<gene>
    <name evidence="2" type="ORF">Clacol_007702</name>
</gene>
<sequence>MVRSSERDPVLRLLLTQEKPYSLSPLNGSPDIILMSFLRFLKKLFTRKPEGKQEEYSMVNFPTTSNSLQPQPQPLKHDERTFAPSHPESFVTPQDTDTIIPGQFLTLPSNPPPDQIPYQGELGPEDFESSPKYAPELRRQVDDAIIGTNPEDSVASIPLPPPYTKFNRQAQSADGRVYYADPRTGIIRQTNYNVPGHSYYAVAQLSTNRDASHMHHLRYGPPRGPRSPHRREQPAIQVRSSEIPRRPRNTSAPADSHHPLRT</sequence>
<protein>
    <submittedName>
        <fullName evidence="2">Uncharacterized protein</fullName>
    </submittedName>
</protein>
<comment type="caution">
    <text evidence="2">The sequence shown here is derived from an EMBL/GenBank/DDBJ whole genome shotgun (WGS) entry which is preliminary data.</text>
</comment>
<accession>A0AAV5AK21</accession>
<keyword evidence="3" id="KW-1185">Reference proteome</keyword>
<evidence type="ECO:0000256" key="1">
    <source>
        <dbReference type="SAM" id="MobiDB-lite"/>
    </source>
</evidence>